<protein>
    <recommendedName>
        <fullName evidence="8">Probable membrane transporter protein</fullName>
    </recommendedName>
</protein>
<dbReference type="AlphaFoldDB" id="A0A0C2JED9"/>
<evidence type="ECO:0000256" key="5">
    <source>
        <dbReference type="ARBA" id="ARBA00022692"/>
    </source>
</evidence>
<name>A0A0C2JED9_9ACTN</name>
<sequence>MELDVVFVLMAVAAAAGWLDAVVGGGGLLLLPALMVAAPGTPVATLLGTNKLSSIFGVSSAAVGYARTIKIERRIVVPTACLALGGSALGAGLAGVLSTETLRPIIMTVLLVAMAIVVLRPGLGKLPDPKPLTRGRVIAACAVAGIAVSFYDGLVGPGTGVFLILCFTAVTGLDFVRASASAKVVNVGTNLGALAVFAFNGQVLWLLGAGLAACSILGAQIGARTVLRRGTGFVRTILVVVVLALLVKLGYDQLIS</sequence>
<keyword evidence="5 8" id="KW-0812">Transmembrane</keyword>
<dbReference type="RefSeq" id="WP_040271295.1">
    <property type="nucleotide sequence ID" value="NZ_JROO01000009.1"/>
</dbReference>
<evidence type="ECO:0000256" key="3">
    <source>
        <dbReference type="ARBA" id="ARBA00022448"/>
    </source>
</evidence>
<keyword evidence="3" id="KW-0813">Transport</keyword>
<keyword evidence="10" id="KW-1185">Reference proteome</keyword>
<organism evidence="9 10">
    <name type="scientific">Streptomonospora alba</name>
    <dbReference type="NCBI Taxonomy" id="183763"/>
    <lineage>
        <taxon>Bacteria</taxon>
        <taxon>Bacillati</taxon>
        <taxon>Actinomycetota</taxon>
        <taxon>Actinomycetes</taxon>
        <taxon>Streptosporangiales</taxon>
        <taxon>Nocardiopsidaceae</taxon>
        <taxon>Streptomonospora</taxon>
    </lineage>
</organism>
<comment type="similarity">
    <text evidence="2 8">Belongs to the 4-toluene sulfonate uptake permease (TSUP) (TC 2.A.102) family.</text>
</comment>
<evidence type="ECO:0000256" key="8">
    <source>
        <dbReference type="RuleBase" id="RU363041"/>
    </source>
</evidence>
<keyword evidence="6 8" id="KW-1133">Transmembrane helix</keyword>
<comment type="subcellular location">
    <subcellularLocation>
        <location evidence="1 8">Cell membrane</location>
        <topology evidence="1 8">Multi-pass membrane protein</topology>
    </subcellularLocation>
</comment>
<dbReference type="STRING" id="183763.LP52_05450"/>
<evidence type="ECO:0000313" key="9">
    <source>
        <dbReference type="EMBL" id="KIH99691.1"/>
    </source>
</evidence>
<dbReference type="Proteomes" id="UP000031675">
    <property type="component" value="Unassembled WGS sequence"/>
</dbReference>
<evidence type="ECO:0000256" key="6">
    <source>
        <dbReference type="ARBA" id="ARBA00022989"/>
    </source>
</evidence>
<dbReference type="InterPro" id="IPR052017">
    <property type="entry name" value="TSUP"/>
</dbReference>
<dbReference type="PANTHER" id="PTHR30269:SF0">
    <property type="entry name" value="MEMBRANE TRANSPORTER PROTEIN YFCA-RELATED"/>
    <property type="match status" value="1"/>
</dbReference>
<dbReference type="Pfam" id="PF01925">
    <property type="entry name" value="TauE"/>
    <property type="match status" value="1"/>
</dbReference>
<evidence type="ECO:0000256" key="2">
    <source>
        <dbReference type="ARBA" id="ARBA00009142"/>
    </source>
</evidence>
<feature type="transmembrane region" description="Helical" evidence="8">
    <location>
        <begin position="192"/>
        <end position="221"/>
    </location>
</feature>
<feature type="transmembrane region" description="Helical" evidence="8">
    <location>
        <begin position="6"/>
        <end position="31"/>
    </location>
</feature>
<gene>
    <name evidence="9" type="ORF">LP52_05450</name>
</gene>
<comment type="caution">
    <text evidence="9">The sequence shown here is derived from an EMBL/GenBank/DDBJ whole genome shotgun (WGS) entry which is preliminary data.</text>
</comment>
<dbReference type="EMBL" id="JROO01000009">
    <property type="protein sequence ID" value="KIH99691.1"/>
    <property type="molecule type" value="Genomic_DNA"/>
</dbReference>
<accession>A0A0C2JED9</accession>
<dbReference type="GO" id="GO:0005886">
    <property type="term" value="C:plasma membrane"/>
    <property type="evidence" value="ECO:0007669"/>
    <property type="project" value="UniProtKB-SubCell"/>
</dbReference>
<dbReference type="OrthoDB" id="554695at2"/>
<dbReference type="PANTHER" id="PTHR30269">
    <property type="entry name" value="TRANSMEMBRANE PROTEIN YFCA"/>
    <property type="match status" value="1"/>
</dbReference>
<evidence type="ECO:0000313" key="10">
    <source>
        <dbReference type="Proteomes" id="UP000031675"/>
    </source>
</evidence>
<proteinExistence type="inferred from homology"/>
<evidence type="ECO:0000256" key="1">
    <source>
        <dbReference type="ARBA" id="ARBA00004651"/>
    </source>
</evidence>
<keyword evidence="7 8" id="KW-0472">Membrane</keyword>
<feature type="transmembrane region" description="Helical" evidence="8">
    <location>
        <begin position="104"/>
        <end position="123"/>
    </location>
</feature>
<reference evidence="10" key="1">
    <citation type="journal article" date="2015" name="Chem. Biol.">
        <title>Structure, bioactivity, and resistance mechanism of streptomonomicin, an unusual lasso Peptide from an understudied halophilic actinomycete.</title>
        <authorList>
            <person name="Metelev M."/>
            <person name="Tietz J.I."/>
            <person name="Melby J.O."/>
            <person name="Blair P.M."/>
            <person name="Zhu L."/>
            <person name="Livnat I."/>
            <person name="Severinov K."/>
            <person name="Mitchell D.A."/>
        </authorList>
    </citation>
    <scope>NUCLEOTIDE SEQUENCE [LARGE SCALE GENOMIC DNA]</scope>
    <source>
        <strain evidence="10">YIM 90003</strain>
    </source>
</reference>
<dbReference type="InterPro" id="IPR002781">
    <property type="entry name" value="TM_pro_TauE-like"/>
</dbReference>
<feature type="transmembrane region" description="Helical" evidence="8">
    <location>
        <begin position="75"/>
        <end position="98"/>
    </location>
</feature>
<evidence type="ECO:0000256" key="4">
    <source>
        <dbReference type="ARBA" id="ARBA00022475"/>
    </source>
</evidence>
<keyword evidence="4 8" id="KW-1003">Cell membrane</keyword>
<feature type="transmembrane region" description="Helical" evidence="8">
    <location>
        <begin position="233"/>
        <end position="251"/>
    </location>
</feature>
<evidence type="ECO:0000256" key="7">
    <source>
        <dbReference type="ARBA" id="ARBA00023136"/>
    </source>
</evidence>
<feature type="transmembrane region" description="Helical" evidence="8">
    <location>
        <begin position="160"/>
        <end position="180"/>
    </location>
</feature>